<dbReference type="Pfam" id="PF01467">
    <property type="entry name" value="CTP_transf_like"/>
    <property type="match status" value="1"/>
</dbReference>
<proteinExistence type="predicted"/>
<dbReference type="RefSeq" id="WP_271167002.1">
    <property type="nucleotide sequence ID" value="NZ_BSFI01000002.1"/>
</dbReference>
<dbReference type="PANTHER" id="PTHR43793">
    <property type="entry name" value="FAD SYNTHASE"/>
    <property type="match status" value="1"/>
</dbReference>
<name>A0A9W6IZX9_9HYPH</name>
<accession>A0A9W6IZX9</accession>
<protein>
    <recommendedName>
        <fullName evidence="3">Cytidyltransferase-like domain-containing protein</fullName>
    </recommendedName>
</protein>
<keyword evidence="5" id="KW-1185">Reference proteome</keyword>
<dbReference type="AlphaFoldDB" id="A0A9W6IZX9"/>
<evidence type="ECO:0000259" key="3">
    <source>
        <dbReference type="Pfam" id="PF01467"/>
    </source>
</evidence>
<dbReference type="InterPro" id="IPR014729">
    <property type="entry name" value="Rossmann-like_a/b/a_fold"/>
</dbReference>
<dbReference type="InterPro" id="IPR050385">
    <property type="entry name" value="Archaeal_FAD_synthase"/>
</dbReference>
<evidence type="ECO:0000256" key="1">
    <source>
        <dbReference type="ARBA" id="ARBA00022679"/>
    </source>
</evidence>
<dbReference type="PANTHER" id="PTHR43793:SF1">
    <property type="entry name" value="FAD SYNTHASE"/>
    <property type="match status" value="1"/>
</dbReference>
<feature type="domain" description="Cytidyltransferase-like" evidence="3">
    <location>
        <begin position="5"/>
        <end position="124"/>
    </location>
</feature>
<evidence type="ECO:0000256" key="2">
    <source>
        <dbReference type="ARBA" id="ARBA00022695"/>
    </source>
</evidence>
<reference evidence="4" key="2">
    <citation type="submission" date="2023-01" db="EMBL/GenBank/DDBJ databases">
        <authorList>
            <person name="Sun Q."/>
            <person name="Evtushenko L."/>
        </authorList>
    </citation>
    <scope>NUCLEOTIDE SEQUENCE</scope>
    <source>
        <strain evidence="4">VKM B-2347</strain>
    </source>
</reference>
<dbReference type="EMBL" id="BSFI01000002">
    <property type="protein sequence ID" value="GLK66740.1"/>
    <property type="molecule type" value="Genomic_DNA"/>
</dbReference>
<dbReference type="SUPFAM" id="SSF52374">
    <property type="entry name" value="Nucleotidylyl transferase"/>
    <property type="match status" value="1"/>
</dbReference>
<dbReference type="Proteomes" id="UP001143372">
    <property type="component" value="Unassembled WGS sequence"/>
</dbReference>
<dbReference type="NCBIfam" id="TIGR00125">
    <property type="entry name" value="cyt_tran_rel"/>
    <property type="match status" value="1"/>
</dbReference>
<keyword evidence="2" id="KW-0548">Nucleotidyltransferase</keyword>
<sequence>MTRVLTYGTFDLLHIGHLNLLERLRALGDELIVAVSTDEFNAEKGKRCVVSFEDRVRLVSALKCVTDVIPEMNWAQKPHDIKRLNADILGMGNDWHGKFDSMNLYCKVVYLPRTEGISTTFLRQEISRRETTPVLMADRAARA</sequence>
<dbReference type="Gene3D" id="3.40.50.620">
    <property type="entry name" value="HUPs"/>
    <property type="match status" value="1"/>
</dbReference>
<reference evidence="4" key="1">
    <citation type="journal article" date="2014" name="Int. J. Syst. Evol. Microbiol.">
        <title>Complete genome sequence of Corynebacterium casei LMG S-19264T (=DSM 44701T), isolated from a smear-ripened cheese.</title>
        <authorList>
            <consortium name="US DOE Joint Genome Institute (JGI-PGF)"/>
            <person name="Walter F."/>
            <person name="Albersmeier A."/>
            <person name="Kalinowski J."/>
            <person name="Ruckert C."/>
        </authorList>
    </citation>
    <scope>NUCLEOTIDE SEQUENCE</scope>
    <source>
        <strain evidence="4">VKM B-2347</strain>
    </source>
</reference>
<organism evidence="4 5">
    <name type="scientific">Hansschlegelia plantiphila</name>
    <dbReference type="NCBI Taxonomy" id="374655"/>
    <lineage>
        <taxon>Bacteria</taxon>
        <taxon>Pseudomonadati</taxon>
        <taxon>Pseudomonadota</taxon>
        <taxon>Alphaproteobacteria</taxon>
        <taxon>Hyphomicrobiales</taxon>
        <taxon>Methylopilaceae</taxon>
        <taxon>Hansschlegelia</taxon>
    </lineage>
</organism>
<gene>
    <name evidence="4" type="ORF">GCM10008179_03780</name>
</gene>
<evidence type="ECO:0000313" key="4">
    <source>
        <dbReference type="EMBL" id="GLK66740.1"/>
    </source>
</evidence>
<dbReference type="GO" id="GO:0016779">
    <property type="term" value="F:nucleotidyltransferase activity"/>
    <property type="evidence" value="ECO:0007669"/>
    <property type="project" value="UniProtKB-KW"/>
</dbReference>
<comment type="caution">
    <text evidence="4">The sequence shown here is derived from an EMBL/GenBank/DDBJ whole genome shotgun (WGS) entry which is preliminary data.</text>
</comment>
<dbReference type="InterPro" id="IPR004821">
    <property type="entry name" value="Cyt_trans-like"/>
</dbReference>
<keyword evidence="1" id="KW-0808">Transferase</keyword>
<evidence type="ECO:0000313" key="5">
    <source>
        <dbReference type="Proteomes" id="UP001143372"/>
    </source>
</evidence>